<reference evidence="5" key="1">
    <citation type="journal article" date="2014" name="Int. J. Syst. Evol. Microbiol.">
        <title>Complete genome sequence of Corynebacterium casei LMG S-19264T (=DSM 44701T), isolated from a smear-ripened cheese.</title>
        <authorList>
            <consortium name="US DOE Joint Genome Institute (JGI-PGF)"/>
            <person name="Walter F."/>
            <person name="Albersmeier A."/>
            <person name="Kalinowski J."/>
            <person name="Ruckert C."/>
        </authorList>
    </citation>
    <scope>NUCLEOTIDE SEQUENCE</scope>
    <source>
        <strain evidence="5">CGMCC 1.12827</strain>
    </source>
</reference>
<name>A0A916T2V7_9ACTN</name>
<dbReference type="RefSeq" id="WP_188586209.1">
    <property type="nucleotide sequence ID" value="NZ_BMGC01000009.1"/>
</dbReference>
<reference evidence="5" key="2">
    <citation type="submission" date="2020-09" db="EMBL/GenBank/DDBJ databases">
        <authorList>
            <person name="Sun Q."/>
            <person name="Zhou Y."/>
        </authorList>
    </citation>
    <scope>NUCLEOTIDE SEQUENCE</scope>
    <source>
        <strain evidence="5">CGMCC 1.12827</strain>
    </source>
</reference>
<evidence type="ECO:0000256" key="2">
    <source>
        <dbReference type="PROSITE-ProRule" id="PRU00335"/>
    </source>
</evidence>
<comment type="caution">
    <text evidence="5">The sequence shown here is derived from an EMBL/GenBank/DDBJ whole genome shotgun (WGS) entry which is preliminary data.</text>
</comment>
<dbReference type="Pfam" id="PF00440">
    <property type="entry name" value="TetR_N"/>
    <property type="match status" value="1"/>
</dbReference>
<dbReference type="GO" id="GO:0003700">
    <property type="term" value="F:DNA-binding transcription factor activity"/>
    <property type="evidence" value="ECO:0007669"/>
    <property type="project" value="TreeGrafter"/>
</dbReference>
<dbReference type="InterPro" id="IPR009057">
    <property type="entry name" value="Homeodomain-like_sf"/>
</dbReference>
<evidence type="ECO:0000259" key="4">
    <source>
        <dbReference type="PROSITE" id="PS50977"/>
    </source>
</evidence>
<accession>A0A916T2V7</accession>
<dbReference type="AlphaFoldDB" id="A0A916T2V7"/>
<feature type="DNA-binding region" description="H-T-H motif" evidence="2">
    <location>
        <begin position="76"/>
        <end position="95"/>
    </location>
</feature>
<feature type="region of interest" description="Disordered" evidence="3">
    <location>
        <begin position="1"/>
        <end position="51"/>
    </location>
</feature>
<dbReference type="InterPro" id="IPR001647">
    <property type="entry name" value="HTH_TetR"/>
</dbReference>
<keyword evidence="6" id="KW-1185">Reference proteome</keyword>
<dbReference type="SUPFAM" id="SSF46689">
    <property type="entry name" value="Homeodomain-like"/>
    <property type="match status" value="1"/>
</dbReference>
<dbReference type="Proteomes" id="UP000621454">
    <property type="component" value="Unassembled WGS sequence"/>
</dbReference>
<proteinExistence type="predicted"/>
<feature type="compositionally biased region" description="Low complexity" evidence="3">
    <location>
        <begin position="14"/>
        <end position="30"/>
    </location>
</feature>
<dbReference type="Pfam" id="PF17932">
    <property type="entry name" value="TetR_C_24"/>
    <property type="match status" value="1"/>
</dbReference>
<gene>
    <name evidence="5" type="ORF">GCM10011489_17440</name>
</gene>
<dbReference type="Gene3D" id="1.10.357.10">
    <property type="entry name" value="Tetracycline Repressor, domain 2"/>
    <property type="match status" value="1"/>
</dbReference>
<dbReference type="PANTHER" id="PTHR30055:SF237">
    <property type="entry name" value="TRANSCRIPTIONAL REPRESSOR MCE3R"/>
    <property type="match status" value="1"/>
</dbReference>
<dbReference type="EMBL" id="BMGC01000009">
    <property type="protein sequence ID" value="GGB29769.1"/>
    <property type="molecule type" value="Genomic_DNA"/>
</dbReference>
<dbReference type="PROSITE" id="PS50977">
    <property type="entry name" value="HTH_TETR_2"/>
    <property type="match status" value="1"/>
</dbReference>
<dbReference type="GO" id="GO:0000976">
    <property type="term" value="F:transcription cis-regulatory region binding"/>
    <property type="evidence" value="ECO:0007669"/>
    <property type="project" value="TreeGrafter"/>
</dbReference>
<sequence>MSDDPSPAEPAPADPALADPALADPAVSSDRAGISDPGASGTRPPTRRDLAKAERRRELLEAAARLMAERGFSGVRLEDIGAEAGVSGPAMYRHFHGKLDILAAMLVDISARLLEGGTAVVEANRDPGAALAGLIGFHTDFALGEPDLIRVQDRDLSSLSPDASKTVRSLQRRYVELWTDVLLRYAPQLARSEAGFRVQAAFGLLNSSPRLPNIDNARARELLIEMASAALQL</sequence>
<dbReference type="PANTHER" id="PTHR30055">
    <property type="entry name" value="HTH-TYPE TRANSCRIPTIONAL REGULATOR RUTR"/>
    <property type="match status" value="1"/>
</dbReference>
<evidence type="ECO:0000256" key="1">
    <source>
        <dbReference type="ARBA" id="ARBA00023125"/>
    </source>
</evidence>
<organism evidence="5 6">
    <name type="scientific">Gordonia jinhuaensis</name>
    <dbReference type="NCBI Taxonomy" id="1517702"/>
    <lineage>
        <taxon>Bacteria</taxon>
        <taxon>Bacillati</taxon>
        <taxon>Actinomycetota</taxon>
        <taxon>Actinomycetes</taxon>
        <taxon>Mycobacteriales</taxon>
        <taxon>Gordoniaceae</taxon>
        <taxon>Gordonia</taxon>
    </lineage>
</organism>
<dbReference type="PRINTS" id="PR00455">
    <property type="entry name" value="HTHTETR"/>
</dbReference>
<dbReference type="InterPro" id="IPR050109">
    <property type="entry name" value="HTH-type_TetR-like_transc_reg"/>
</dbReference>
<dbReference type="Gene3D" id="1.10.10.60">
    <property type="entry name" value="Homeodomain-like"/>
    <property type="match status" value="1"/>
</dbReference>
<evidence type="ECO:0000256" key="3">
    <source>
        <dbReference type="SAM" id="MobiDB-lite"/>
    </source>
</evidence>
<protein>
    <recommendedName>
        <fullName evidence="4">HTH tetR-type domain-containing protein</fullName>
    </recommendedName>
</protein>
<feature type="domain" description="HTH tetR-type" evidence="4">
    <location>
        <begin position="53"/>
        <end position="113"/>
    </location>
</feature>
<dbReference type="InterPro" id="IPR041490">
    <property type="entry name" value="KstR2_TetR_C"/>
</dbReference>
<keyword evidence="1 2" id="KW-0238">DNA-binding</keyword>
<evidence type="ECO:0000313" key="5">
    <source>
        <dbReference type="EMBL" id="GGB29769.1"/>
    </source>
</evidence>
<evidence type="ECO:0000313" key="6">
    <source>
        <dbReference type="Proteomes" id="UP000621454"/>
    </source>
</evidence>